<dbReference type="PANTHER" id="PTHR45695">
    <property type="entry name" value="LEUCOKININ RECEPTOR-RELATED"/>
    <property type="match status" value="1"/>
</dbReference>
<protein>
    <submittedName>
        <fullName evidence="10">Galanin receptor type 2</fullName>
    </submittedName>
</protein>
<sequence length="137" mass="15552">MLIAVVMMFAVCNLPQQARILWRHWGPNYDHASDFSTLLTVSTFLISYMNSCLNPLLYAFLSRNFRKGMRELLHCRGSRNNGGALAMVCASSDHNRHENGVTHVPQNSVVRLNSVQDSLSTTRQTITRHNTLYGKRT</sequence>
<dbReference type="Gene3D" id="1.20.1070.10">
    <property type="entry name" value="Rhodopsin 7-helix transmembrane proteins"/>
    <property type="match status" value="1"/>
</dbReference>
<dbReference type="OrthoDB" id="5964776at2759"/>
<evidence type="ECO:0000256" key="7">
    <source>
        <dbReference type="ARBA" id="ARBA00023224"/>
    </source>
</evidence>
<evidence type="ECO:0000256" key="6">
    <source>
        <dbReference type="ARBA" id="ARBA00023170"/>
    </source>
</evidence>
<organism evidence="11">
    <name type="scientific">Acromyrmex echinatior</name>
    <name type="common">Panamanian leafcutter ant</name>
    <name type="synonym">Acromyrmex octospinosus echinatior</name>
    <dbReference type="NCBI Taxonomy" id="103372"/>
    <lineage>
        <taxon>Eukaryota</taxon>
        <taxon>Metazoa</taxon>
        <taxon>Ecdysozoa</taxon>
        <taxon>Arthropoda</taxon>
        <taxon>Hexapoda</taxon>
        <taxon>Insecta</taxon>
        <taxon>Pterygota</taxon>
        <taxon>Neoptera</taxon>
        <taxon>Endopterygota</taxon>
        <taxon>Hymenoptera</taxon>
        <taxon>Apocrita</taxon>
        <taxon>Aculeata</taxon>
        <taxon>Formicoidea</taxon>
        <taxon>Formicidae</taxon>
        <taxon>Myrmicinae</taxon>
        <taxon>Acromyrmex</taxon>
    </lineage>
</organism>
<feature type="domain" description="G-protein coupled receptors family 1 profile" evidence="9">
    <location>
        <begin position="1"/>
        <end position="58"/>
    </location>
</feature>
<keyword evidence="11" id="KW-1185">Reference proteome</keyword>
<dbReference type="SUPFAM" id="SSF81321">
    <property type="entry name" value="Family A G protein-coupled receptor-like"/>
    <property type="match status" value="1"/>
</dbReference>
<dbReference type="InParanoid" id="F4X3G8"/>
<dbReference type="Proteomes" id="UP000007755">
    <property type="component" value="Unassembled WGS sequence"/>
</dbReference>
<dbReference type="GO" id="GO:0004930">
    <property type="term" value="F:G protein-coupled receptor activity"/>
    <property type="evidence" value="ECO:0007669"/>
    <property type="project" value="UniProtKB-KW"/>
</dbReference>
<name>F4X3G8_ACREC</name>
<dbReference type="InterPro" id="IPR017452">
    <property type="entry name" value="GPCR_Rhodpsn_7TM"/>
</dbReference>
<dbReference type="GO" id="GO:0005886">
    <property type="term" value="C:plasma membrane"/>
    <property type="evidence" value="ECO:0007669"/>
    <property type="project" value="TreeGrafter"/>
</dbReference>
<dbReference type="EMBL" id="GL888613">
    <property type="protein sequence ID" value="EGI58996.1"/>
    <property type="molecule type" value="Genomic_DNA"/>
</dbReference>
<keyword evidence="3 8" id="KW-1133">Transmembrane helix</keyword>
<evidence type="ECO:0000256" key="4">
    <source>
        <dbReference type="ARBA" id="ARBA00023040"/>
    </source>
</evidence>
<keyword evidence="2 8" id="KW-0812">Transmembrane</keyword>
<evidence type="ECO:0000256" key="1">
    <source>
        <dbReference type="ARBA" id="ARBA00004141"/>
    </source>
</evidence>
<evidence type="ECO:0000313" key="10">
    <source>
        <dbReference type="EMBL" id="EGI58996.1"/>
    </source>
</evidence>
<gene>
    <name evidence="10" type="ORF">G5I_12851</name>
</gene>
<accession>F4X3G8</accession>
<evidence type="ECO:0000256" key="5">
    <source>
        <dbReference type="ARBA" id="ARBA00023136"/>
    </source>
</evidence>
<evidence type="ECO:0000259" key="9">
    <source>
        <dbReference type="PROSITE" id="PS50262"/>
    </source>
</evidence>
<keyword evidence="7" id="KW-0807">Transducer</keyword>
<evidence type="ECO:0000313" key="11">
    <source>
        <dbReference type="Proteomes" id="UP000007755"/>
    </source>
</evidence>
<dbReference type="AlphaFoldDB" id="F4X3G8"/>
<dbReference type="PANTHER" id="PTHR45695:SF9">
    <property type="entry name" value="LEUCOKININ RECEPTOR"/>
    <property type="match status" value="1"/>
</dbReference>
<evidence type="ECO:0000256" key="8">
    <source>
        <dbReference type="SAM" id="Phobius"/>
    </source>
</evidence>
<keyword evidence="5 8" id="KW-0472">Membrane</keyword>
<evidence type="ECO:0000256" key="3">
    <source>
        <dbReference type="ARBA" id="ARBA00022989"/>
    </source>
</evidence>
<comment type="subcellular location">
    <subcellularLocation>
        <location evidence="1">Membrane</location>
        <topology evidence="1">Multi-pass membrane protein</topology>
    </subcellularLocation>
</comment>
<evidence type="ECO:0000256" key="2">
    <source>
        <dbReference type="ARBA" id="ARBA00022692"/>
    </source>
</evidence>
<reference evidence="10" key="1">
    <citation type="submission" date="2011-02" db="EMBL/GenBank/DDBJ databases">
        <title>The genome of the leaf-cutting ant Acromyrmex echinatior suggests key adaptations to social evolution and fungus farming.</title>
        <authorList>
            <person name="Nygaard S."/>
            <person name="Zhang G."/>
        </authorList>
    </citation>
    <scope>NUCLEOTIDE SEQUENCE</scope>
</reference>
<keyword evidence="6 10" id="KW-0675">Receptor</keyword>
<proteinExistence type="predicted"/>
<keyword evidence="4" id="KW-0297">G-protein coupled receptor</keyword>
<dbReference type="PROSITE" id="PS50262">
    <property type="entry name" value="G_PROTEIN_RECEP_F1_2"/>
    <property type="match status" value="1"/>
</dbReference>
<feature type="transmembrane region" description="Helical" evidence="8">
    <location>
        <begin position="41"/>
        <end position="61"/>
    </location>
</feature>